<reference evidence="6 8" key="1">
    <citation type="submission" date="2016-10" db="EMBL/GenBank/DDBJ databases">
        <title>Complete Genome Sequence of Acetogen Clostridium formicoaceticum ATCC 27076.</title>
        <authorList>
            <person name="Bao T."/>
            <person name="Cheng C."/>
            <person name="Zhao J."/>
            <person name="Yang S.-T."/>
            <person name="Wang J."/>
            <person name="Wang M."/>
        </authorList>
    </citation>
    <scope>NUCLEOTIDE SEQUENCE [LARGE SCALE GENOMIC DNA]</scope>
    <source>
        <strain evidence="6 8">ATCC 27076</strain>
    </source>
</reference>
<evidence type="ECO:0000313" key="7">
    <source>
        <dbReference type="EMBL" id="ARE89275.1"/>
    </source>
</evidence>
<evidence type="ECO:0000313" key="9">
    <source>
        <dbReference type="Proteomes" id="UP000192478"/>
    </source>
</evidence>
<dbReference type="Proteomes" id="UP000177894">
    <property type="component" value="Chromosome"/>
</dbReference>
<keyword evidence="8" id="KW-1185">Reference proteome</keyword>
<organism evidence="7 9">
    <name type="scientific">Clostridium formicaceticum</name>
    <dbReference type="NCBI Taxonomy" id="1497"/>
    <lineage>
        <taxon>Bacteria</taxon>
        <taxon>Bacillati</taxon>
        <taxon>Bacillota</taxon>
        <taxon>Clostridia</taxon>
        <taxon>Eubacteriales</taxon>
        <taxon>Clostridiaceae</taxon>
        <taxon>Clostridium</taxon>
    </lineage>
</organism>
<dbReference type="EMBL" id="CP017603">
    <property type="protein sequence ID" value="AOY74873.1"/>
    <property type="molecule type" value="Genomic_DNA"/>
</dbReference>
<feature type="domain" description="FAD-dependent protein C-terminal" evidence="5">
    <location>
        <begin position="281"/>
        <end position="477"/>
    </location>
</feature>
<sequence length="529" mass="58570">MIRVPDIKLSIDEEESSIKTALIRKLKIKEDELISYQIYKRSIDARRKDRVDFVYTVDVEVMNENKLLKRIKDKKITVAPNMNYNYVKKGNEKLQHPPVIIGTGPAGLFAGLILAQMGYAPILLEQGKDVDKRAEDIHTFWTKGRLDTASNVQFGEGGAGTFSDGKLTTQIKDLRCRKILEELVKAGAPEEIMYISKPHIGTDILRTVVKNIRKEIINLGGKVAFEKKVTDFLIEDGRIKGVVVNDKDTLEAEIVVLAIGHSARDTFEMLYKNNVEIHQKPFSIGVRVEHPQKLIDVAQYGSFAGHSKLGAADYKMAHHCDNQRSAYTFCMCPGGQVVAAASEEGGVVTNGMSEYARDKENANSALLVGVGPEDFDSEHPLAGMYFQRKWEQKVFEVGGGNYYAPAQLVKDFLKDQPSKQLGKVKPSYMPGVVLTDLRQCLPDFVVDTMKEAIAALDKKLHGFNMEEAVMTAIESRSSSPIRIKRDEDYQSNIQGLYPSGEGAGYAGGIISAAVDGIKVAEAIAEKFTS</sequence>
<evidence type="ECO:0000259" key="4">
    <source>
        <dbReference type="Pfam" id="PF01134"/>
    </source>
</evidence>
<protein>
    <submittedName>
        <fullName evidence="7">Ribulose-1,5-biphosphate synthetase</fullName>
    </submittedName>
</protein>
<evidence type="ECO:0000256" key="2">
    <source>
        <dbReference type="ARBA" id="ARBA00022630"/>
    </source>
</evidence>
<proteinExistence type="predicted"/>
<dbReference type="InterPro" id="IPR040131">
    <property type="entry name" value="MnmG_N"/>
</dbReference>
<dbReference type="Proteomes" id="UP000192478">
    <property type="component" value="Chromosome"/>
</dbReference>
<reference evidence="7 9" key="2">
    <citation type="submission" date="2017-03" db="EMBL/GenBank/DDBJ databases">
        <title>Complete sequence of Clostridium formicaceticum DSM 92.</title>
        <authorList>
            <person name="Poehlein A."/>
            <person name="Karl M."/>
            <person name="Bengelsdorf F.R."/>
            <person name="Duerre P."/>
            <person name="Daniel R."/>
        </authorList>
    </citation>
    <scope>NUCLEOTIDE SEQUENCE [LARGE SCALE GENOMIC DNA]</scope>
    <source>
        <strain evidence="7 9">DSM 92</strain>
    </source>
</reference>
<dbReference type="Pfam" id="PF21688">
    <property type="entry name" value="FAD-depend_C"/>
    <property type="match status" value="1"/>
</dbReference>
<dbReference type="PIRSF" id="PIRSF038984">
    <property type="entry name" value="FAD_binding_protein"/>
    <property type="match status" value="1"/>
</dbReference>
<dbReference type="PANTHER" id="PTHR42842">
    <property type="entry name" value="FAD/NAD(P)-BINDING OXIDOREDUCTASE"/>
    <property type="match status" value="1"/>
</dbReference>
<gene>
    <name evidence="6" type="ORF">BJL90_02210</name>
    <name evidence="7" type="ORF">CLFO_36820</name>
</gene>
<keyword evidence="3" id="KW-0274">FAD</keyword>
<dbReference type="Gene3D" id="3.30.70.2700">
    <property type="match status" value="1"/>
</dbReference>
<dbReference type="InterPro" id="IPR049516">
    <property type="entry name" value="FAD-depend_C"/>
</dbReference>
<dbReference type="AlphaFoldDB" id="A0AAC9RQC0"/>
<dbReference type="PANTHER" id="PTHR42842:SF3">
    <property type="entry name" value="FAD_NAD(P)-BINDING OXIDOREDUCTASE FAMILY PROTEIN"/>
    <property type="match status" value="1"/>
</dbReference>
<keyword evidence="2" id="KW-0285">Flavoprotein</keyword>
<evidence type="ECO:0000313" key="8">
    <source>
        <dbReference type="Proteomes" id="UP000177894"/>
    </source>
</evidence>
<evidence type="ECO:0000313" key="6">
    <source>
        <dbReference type="EMBL" id="AOY74873.1"/>
    </source>
</evidence>
<dbReference type="Gene3D" id="3.50.50.60">
    <property type="entry name" value="FAD/NAD(P)-binding domain"/>
    <property type="match status" value="2"/>
</dbReference>
<dbReference type="InterPro" id="IPR028348">
    <property type="entry name" value="FAD-binding_protein"/>
</dbReference>
<dbReference type="EMBL" id="CP020559">
    <property type="protein sequence ID" value="ARE89275.1"/>
    <property type="molecule type" value="Genomic_DNA"/>
</dbReference>
<dbReference type="Pfam" id="PF01134">
    <property type="entry name" value="GIDA"/>
    <property type="match status" value="1"/>
</dbReference>
<evidence type="ECO:0000256" key="1">
    <source>
        <dbReference type="ARBA" id="ARBA00001974"/>
    </source>
</evidence>
<evidence type="ECO:0000256" key="3">
    <source>
        <dbReference type="ARBA" id="ARBA00022827"/>
    </source>
</evidence>
<dbReference type="RefSeq" id="WP_070963887.1">
    <property type="nucleotide sequence ID" value="NZ_CP017603.1"/>
</dbReference>
<feature type="domain" description="MnmG N-terminal" evidence="4">
    <location>
        <begin position="99"/>
        <end position="261"/>
    </location>
</feature>
<name>A0AAC9RQC0_9CLOT</name>
<evidence type="ECO:0000259" key="5">
    <source>
        <dbReference type="Pfam" id="PF21688"/>
    </source>
</evidence>
<comment type="cofactor">
    <cofactor evidence="1">
        <name>FAD</name>
        <dbReference type="ChEBI" id="CHEBI:57692"/>
    </cofactor>
</comment>
<dbReference type="KEGG" id="cfm:BJL90_02210"/>
<dbReference type="SUPFAM" id="SSF51905">
    <property type="entry name" value="FAD/NAD(P)-binding domain"/>
    <property type="match status" value="1"/>
</dbReference>
<accession>A0AAC9RQC0</accession>
<dbReference type="InterPro" id="IPR036188">
    <property type="entry name" value="FAD/NAD-bd_sf"/>
</dbReference>